<feature type="transmembrane region" description="Helical" evidence="2">
    <location>
        <begin position="151"/>
        <end position="168"/>
    </location>
</feature>
<proteinExistence type="predicted"/>
<feature type="transmembrane region" description="Helical" evidence="2">
    <location>
        <begin position="125"/>
        <end position="144"/>
    </location>
</feature>
<dbReference type="Pfam" id="PF07228">
    <property type="entry name" value="SpoIIE"/>
    <property type="match status" value="1"/>
</dbReference>
<dbReference type="Proteomes" id="UP000006329">
    <property type="component" value="Unassembled WGS sequence"/>
</dbReference>
<dbReference type="InterPro" id="IPR001932">
    <property type="entry name" value="PPM-type_phosphatase-like_dom"/>
</dbReference>
<evidence type="ECO:0000256" key="2">
    <source>
        <dbReference type="SAM" id="Phobius"/>
    </source>
</evidence>
<dbReference type="SMART" id="SM00331">
    <property type="entry name" value="PP2C_SIG"/>
    <property type="match status" value="1"/>
</dbReference>
<evidence type="ECO:0000313" key="4">
    <source>
        <dbReference type="EMBL" id="EKO32186.1"/>
    </source>
</evidence>
<organism evidence="4 5">
    <name type="scientific">Leptospira santarosai str. MOR084</name>
    <dbReference type="NCBI Taxonomy" id="1049984"/>
    <lineage>
        <taxon>Bacteria</taxon>
        <taxon>Pseudomonadati</taxon>
        <taxon>Spirochaetota</taxon>
        <taxon>Spirochaetia</taxon>
        <taxon>Leptospirales</taxon>
        <taxon>Leptospiraceae</taxon>
        <taxon>Leptospira</taxon>
    </lineage>
</organism>
<keyword evidence="2" id="KW-0472">Membrane</keyword>
<dbReference type="InterPro" id="IPR036457">
    <property type="entry name" value="PPM-type-like_dom_sf"/>
</dbReference>
<dbReference type="RefSeq" id="WP_004468204.1">
    <property type="nucleotide sequence ID" value="NZ_AHON02000078.1"/>
</dbReference>
<reference evidence="4" key="1">
    <citation type="submission" date="2012-10" db="EMBL/GenBank/DDBJ databases">
        <authorList>
            <person name="Harkins D.M."/>
            <person name="Durkin A.S."/>
            <person name="Brinkac L.M."/>
            <person name="Haft D.H."/>
            <person name="Selengut J.D."/>
            <person name="Sanka R."/>
            <person name="DePew J."/>
            <person name="Purushe J."/>
            <person name="Matthias M.A."/>
            <person name="Vinetz J.M."/>
            <person name="Sutton G.G."/>
            <person name="Nierman W.C."/>
            <person name="Fouts D.E."/>
        </authorList>
    </citation>
    <scope>NUCLEOTIDE SEQUENCE [LARGE SCALE GENOMIC DNA]</scope>
    <source>
        <strain evidence="4">MOR084</strain>
    </source>
</reference>
<dbReference type="GO" id="GO:0016791">
    <property type="term" value="F:phosphatase activity"/>
    <property type="evidence" value="ECO:0007669"/>
    <property type="project" value="TreeGrafter"/>
</dbReference>
<keyword evidence="2" id="KW-0812">Transmembrane</keyword>
<keyword evidence="1" id="KW-0378">Hydrolase</keyword>
<feature type="transmembrane region" description="Helical" evidence="2">
    <location>
        <begin position="95"/>
        <end position="113"/>
    </location>
</feature>
<keyword evidence="5" id="KW-1185">Reference proteome</keyword>
<feature type="transmembrane region" description="Helical" evidence="2">
    <location>
        <begin position="188"/>
        <end position="207"/>
    </location>
</feature>
<dbReference type="EMBL" id="AHON02000078">
    <property type="protein sequence ID" value="EKO32186.1"/>
    <property type="molecule type" value="Genomic_DNA"/>
</dbReference>
<protein>
    <submittedName>
        <fullName evidence="4">Stage II sporulation protein E</fullName>
    </submittedName>
</protein>
<dbReference type="FunFam" id="3.60.40.10:FF:000071">
    <property type="entry name" value="Stage II sporulation protein E"/>
    <property type="match status" value="1"/>
</dbReference>
<evidence type="ECO:0000259" key="3">
    <source>
        <dbReference type="SMART" id="SM00331"/>
    </source>
</evidence>
<dbReference type="Gene3D" id="3.60.40.10">
    <property type="entry name" value="PPM-type phosphatase domain"/>
    <property type="match status" value="1"/>
</dbReference>
<gene>
    <name evidence="4" type="ORF">LEP1GSC179_4030</name>
</gene>
<feature type="domain" description="PPM-type phosphatase" evidence="3">
    <location>
        <begin position="244"/>
        <end position="459"/>
    </location>
</feature>
<dbReference type="AlphaFoldDB" id="A0A0E2B9Z0"/>
<keyword evidence="2" id="KW-1133">Transmembrane helix</keyword>
<accession>A0A0E2B9Z0</accession>
<dbReference type="PANTHER" id="PTHR43156">
    <property type="entry name" value="STAGE II SPORULATION PROTEIN E-RELATED"/>
    <property type="match status" value="1"/>
</dbReference>
<evidence type="ECO:0000313" key="5">
    <source>
        <dbReference type="Proteomes" id="UP000006329"/>
    </source>
</evidence>
<dbReference type="InterPro" id="IPR052016">
    <property type="entry name" value="Bact_Sigma-Reg"/>
</dbReference>
<feature type="transmembrane region" description="Helical" evidence="2">
    <location>
        <begin position="69"/>
        <end position="88"/>
    </location>
</feature>
<feature type="transmembrane region" description="Helical" evidence="2">
    <location>
        <begin position="43"/>
        <end position="63"/>
    </location>
</feature>
<name>A0A0E2B9Z0_9LEPT</name>
<evidence type="ECO:0000256" key="1">
    <source>
        <dbReference type="ARBA" id="ARBA00022801"/>
    </source>
</evidence>
<sequence>MTWIKQFSKLKSGFLNPFAFFEREFNYSEAESWKDQTRIDQSFIRLAFLLHFMMYSTFAISEVRNSERGILYLGIIFLVNVMSLVLSFQEKFLSWVIHISNIVIIFFMMNLFHESFYRFRDLESLQIYNNYFLLISLIVIFQMFRLKKSSCFFTGMIAICLHIIFVSIKRMELGLEDFPRILFVPDVVYGLCIVIGTYSVIIVKRLISISSELDLEYKYIQQDLTVAKQVQENLFPGKLSIKGIRYEVMRITPNHIGGDFFDFVQLREGNTGIFLTDVAGHGIASALVASMVKIMVSTMPYVLKVHPSRLMDYIDDSLNKQFHSHHASAIYMFLDFISREITFSNAGHPYLIRGSFTKEFHEVETEGAILGFGIKKPIAEQVKLPLVERDRFFLYTDGLIENKNREGKLLGTEGLLEILNENRFEKDLGVFKANVQKTVENFFGNVALEDDTLFLIVEVE</sequence>
<comment type="caution">
    <text evidence="4">The sequence shown here is derived from an EMBL/GenBank/DDBJ whole genome shotgun (WGS) entry which is preliminary data.</text>
</comment>
<dbReference type="PANTHER" id="PTHR43156:SF2">
    <property type="entry name" value="STAGE II SPORULATION PROTEIN E"/>
    <property type="match status" value="1"/>
</dbReference>